<dbReference type="AlphaFoldDB" id="K6YA98"/>
<dbReference type="Proteomes" id="UP000006327">
    <property type="component" value="Unassembled WGS sequence"/>
</dbReference>
<dbReference type="STRING" id="493475.GARC_3888"/>
<organism evidence="1 2">
    <name type="scientific">Paraglaciecola arctica BSs20135</name>
    <dbReference type="NCBI Taxonomy" id="493475"/>
    <lineage>
        <taxon>Bacteria</taxon>
        <taxon>Pseudomonadati</taxon>
        <taxon>Pseudomonadota</taxon>
        <taxon>Gammaproteobacteria</taxon>
        <taxon>Alteromonadales</taxon>
        <taxon>Alteromonadaceae</taxon>
        <taxon>Paraglaciecola</taxon>
    </lineage>
</organism>
<evidence type="ECO:0000313" key="1">
    <source>
        <dbReference type="EMBL" id="GAC20841.1"/>
    </source>
</evidence>
<reference evidence="1 2" key="1">
    <citation type="journal article" date="2017" name="Antonie Van Leeuwenhoek">
        <title>Rhizobium rhizosphaerae sp. nov., a novel species isolated from rice rhizosphere.</title>
        <authorList>
            <person name="Zhao J.J."/>
            <person name="Zhang J."/>
            <person name="Zhang R.J."/>
            <person name="Zhang C.W."/>
            <person name="Yin H.Q."/>
            <person name="Zhang X.X."/>
        </authorList>
    </citation>
    <scope>NUCLEOTIDE SEQUENCE [LARGE SCALE GENOMIC DNA]</scope>
    <source>
        <strain evidence="1 2">BSs20135</strain>
    </source>
</reference>
<protein>
    <submittedName>
        <fullName evidence="1">Uncharacterized protein</fullName>
    </submittedName>
</protein>
<name>K6YA98_9ALTE</name>
<sequence>MKKLILDHSFTPSPLKSINRDLSELTTENDPDESIFLKLVNERDDFIQKFLEDLPEQEKNNFVTAELKVNGALVAYAEELFNASLKQLSGLVRGRKAVNKYR</sequence>
<accession>K6YA98</accession>
<comment type="caution">
    <text evidence="1">The sequence shown here is derived from an EMBL/GenBank/DDBJ whole genome shotgun (WGS) entry which is preliminary data.</text>
</comment>
<gene>
    <name evidence="1" type="ORF">GARC_3888</name>
</gene>
<proteinExistence type="predicted"/>
<evidence type="ECO:0000313" key="2">
    <source>
        <dbReference type="Proteomes" id="UP000006327"/>
    </source>
</evidence>
<dbReference type="EMBL" id="BAEO01000056">
    <property type="protein sequence ID" value="GAC20841.1"/>
    <property type="molecule type" value="Genomic_DNA"/>
</dbReference>
<dbReference type="eggNOG" id="ENOG5033BXF">
    <property type="taxonomic scope" value="Bacteria"/>
</dbReference>
<keyword evidence="2" id="KW-1185">Reference proteome</keyword>
<dbReference type="OrthoDB" id="6322408at2"/>
<dbReference type="RefSeq" id="WP_007623175.1">
    <property type="nucleotide sequence ID" value="NZ_BAEO01000056.1"/>
</dbReference>